<dbReference type="GO" id="GO:0003676">
    <property type="term" value="F:nucleic acid binding"/>
    <property type="evidence" value="ECO:0007669"/>
    <property type="project" value="InterPro"/>
</dbReference>
<dbReference type="Pfam" id="PF14223">
    <property type="entry name" value="Retrotran_gag_2"/>
    <property type="match status" value="1"/>
</dbReference>
<proteinExistence type="predicted"/>
<evidence type="ECO:0000259" key="3">
    <source>
        <dbReference type="PROSITE" id="PS50158"/>
    </source>
</evidence>
<dbReference type="EMBL" id="JAACNO010000207">
    <property type="protein sequence ID" value="KAF4148969.1"/>
    <property type="molecule type" value="Genomic_DNA"/>
</dbReference>
<organism evidence="4 5">
    <name type="scientific">Phytophthora infestans</name>
    <name type="common">Potato late blight agent</name>
    <name type="synonym">Botrytis infestans</name>
    <dbReference type="NCBI Taxonomy" id="4787"/>
    <lineage>
        <taxon>Eukaryota</taxon>
        <taxon>Sar</taxon>
        <taxon>Stramenopiles</taxon>
        <taxon>Oomycota</taxon>
        <taxon>Peronosporomycetes</taxon>
        <taxon>Peronosporales</taxon>
        <taxon>Peronosporaceae</taxon>
        <taxon>Phytophthora</taxon>
    </lineage>
</organism>
<dbReference type="PROSITE" id="PS50158">
    <property type="entry name" value="ZF_CCHC"/>
    <property type="match status" value="1"/>
</dbReference>
<gene>
    <name evidence="4" type="ORF">GN958_ATG01885</name>
</gene>
<name>A0A8S9VCN8_PHYIN</name>
<dbReference type="AlphaFoldDB" id="A0A8S9VCN8"/>
<protein>
    <submittedName>
        <fullName evidence="4">Zinc knuckle</fullName>
    </submittedName>
</protein>
<evidence type="ECO:0000256" key="1">
    <source>
        <dbReference type="PROSITE-ProRule" id="PRU00047"/>
    </source>
</evidence>
<dbReference type="Pfam" id="PF00098">
    <property type="entry name" value="zf-CCHC"/>
    <property type="match status" value="1"/>
</dbReference>
<feature type="region of interest" description="Disordered" evidence="2">
    <location>
        <begin position="242"/>
        <end position="271"/>
    </location>
</feature>
<feature type="non-terminal residue" evidence="4">
    <location>
        <position position="443"/>
    </location>
</feature>
<evidence type="ECO:0000313" key="4">
    <source>
        <dbReference type="EMBL" id="KAF4148969.1"/>
    </source>
</evidence>
<accession>A0A8S9VCN8</accession>
<dbReference type="InterPro" id="IPR001878">
    <property type="entry name" value="Znf_CCHC"/>
</dbReference>
<evidence type="ECO:0000256" key="2">
    <source>
        <dbReference type="SAM" id="MobiDB-lite"/>
    </source>
</evidence>
<dbReference type="SUPFAM" id="SSF57756">
    <property type="entry name" value="Retrovirus zinc finger-like domains"/>
    <property type="match status" value="1"/>
</dbReference>
<keyword evidence="1" id="KW-0479">Metal-binding</keyword>
<evidence type="ECO:0000313" key="5">
    <source>
        <dbReference type="Proteomes" id="UP000704712"/>
    </source>
</evidence>
<dbReference type="InterPro" id="IPR036875">
    <property type="entry name" value="Znf_CCHC_sf"/>
</dbReference>
<comment type="caution">
    <text evidence="4">The sequence shown here is derived from an EMBL/GenBank/DDBJ whole genome shotgun (WGS) entry which is preliminary data.</text>
</comment>
<feature type="domain" description="CCHC-type" evidence="3">
    <location>
        <begin position="274"/>
        <end position="287"/>
    </location>
</feature>
<dbReference type="Proteomes" id="UP000704712">
    <property type="component" value="Unassembled WGS sequence"/>
</dbReference>
<dbReference type="GO" id="GO:0008270">
    <property type="term" value="F:zinc ion binding"/>
    <property type="evidence" value="ECO:0007669"/>
    <property type="project" value="UniProtKB-KW"/>
</dbReference>
<dbReference type="Gene3D" id="4.10.60.10">
    <property type="entry name" value="Zinc finger, CCHC-type"/>
    <property type="match status" value="1"/>
</dbReference>
<keyword evidence="1" id="KW-0863">Zinc-finger</keyword>
<sequence>LQVPALSYSPFASTTPASRTQTQEVLKSFRRTETLLGYEAKLYIPIQAWLTKAKLLVWKYKQQLPTDEWLAAPSRQTRDPNDAYLQRQFDERDELARDAILRGVLTKRASGISIFDNAHEMWDVFEREKTKRAFSNALMLRKKMYSYTYTPDMDMESYLNELEQMRRQPRNMNDPITDDKMVKIVLQGVAFKFCGVVRMYDKDEVLNTLRSEAELDNQRKAVVATKAKDKEPAKILQVAEQLQRGAKKREQHQPPSNRRKFNKNRKEGPETRECFHCGKKGHLKKDCFALQDKKQKSESIAFKKSLVGWQGESTRSEAVGHVSVCTKDVKSGREVVLELEDTRYASNGMSNLLSLERLEQQGWVPSYSELVAPEDRQMHLDRGDVRLLLHKRSGHYWQQVKRATASAKMCMMTAAERESAVMRWPMKYAHLNAQALKQLDSTL</sequence>
<reference evidence="4" key="1">
    <citation type="submission" date="2020-03" db="EMBL/GenBank/DDBJ databases">
        <title>Hybrid Assembly of Korean Phytophthora infestans isolates.</title>
        <authorList>
            <person name="Prokchorchik M."/>
            <person name="Lee Y."/>
            <person name="Seo J."/>
            <person name="Cho J.-H."/>
            <person name="Park Y.-E."/>
            <person name="Jang D.-C."/>
            <person name="Im J.-S."/>
            <person name="Choi J.-G."/>
            <person name="Park H.-J."/>
            <person name="Lee G.-B."/>
            <person name="Lee Y.-G."/>
            <person name="Hong S.-Y."/>
            <person name="Cho K."/>
            <person name="Sohn K.H."/>
        </authorList>
    </citation>
    <scope>NUCLEOTIDE SEQUENCE</scope>
    <source>
        <strain evidence="4">KR_2_A2</strain>
    </source>
</reference>
<keyword evidence="1" id="KW-0862">Zinc</keyword>